<organism evidence="2 3">
    <name type="scientific">Brevibacterium pityocampae</name>
    <dbReference type="NCBI Taxonomy" id="506594"/>
    <lineage>
        <taxon>Bacteria</taxon>
        <taxon>Bacillati</taxon>
        <taxon>Actinomycetota</taxon>
        <taxon>Actinomycetes</taxon>
        <taxon>Micrococcales</taxon>
        <taxon>Brevibacteriaceae</taxon>
        <taxon>Brevibacterium</taxon>
    </lineage>
</organism>
<reference evidence="3" key="1">
    <citation type="journal article" date="2019" name="Int. J. Syst. Evol. Microbiol.">
        <title>The Global Catalogue of Microorganisms (GCM) 10K type strain sequencing project: providing services to taxonomists for standard genome sequencing and annotation.</title>
        <authorList>
            <consortium name="The Broad Institute Genomics Platform"/>
            <consortium name="The Broad Institute Genome Sequencing Center for Infectious Disease"/>
            <person name="Wu L."/>
            <person name="Ma J."/>
        </authorList>
    </citation>
    <scope>NUCLEOTIDE SEQUENCE [LARGE SCALE GENOMIC DNA]</scope>
    <source>
        <strain evidence="3">JCM 17808</strain>
    </source>
</reference>
<gene>
    <name evidence="2" type="ORF">GCM10023167_27320</name>
</gene>
<accession>A0ABP8JUB1</accession>
<name>A0ABP8JUB1_9MICO</name>
<evidence type="ECO:0000256" key="1">
    <source>
        <dbReference type="SAM" id="MobiDB-lite"/>
    </source>
</evidence>
<evidence type="ECO:0000313" key="2">
    <source>
        <dbReference type="EMBL" id="GAA4396216.1"/>
    </source>
</evidence>
<keyword evidence="3" id="KW-1185">Reference proteome</keyword>
<protein>
    <submittedName>
        <fullName evidence="2">Uncharacterized protein</fullName>
    </submittedName>
</protein>
<sequence length="102" mass="10607">MAGDTKVGAGEPTETRYPRASQVLTTLEGTLSGTRIRYTGGVAPHSSRHSDFQVLLTVHLPRLATAVRVSPLLSGAAASRGRKPPAGMAAAPDRGLQCRTGN</sequence>
<evidence type="ECO:0000313" key="3">
    <source>
        <dbReference type="Proteomes" id="UP001500642"/>
    </source>
</evidence>
<feature type="region of interest" description="Disordered" evidence="1">
    <location>
        <begin position="75"/>
        <end position="102"/>
    </location>
</feature>
<dbReference type="EMBL" id="BAABGL010000036">
    <property type="protein sequence ID" value="GAA4396216.1"/>
    <property type="molecule type" value="Genomic_DNA"/>
</dbReference>
<proteinExistence type="predicted"/>
<dbReference type="Proteomes" id="UP001500642">
    <property type="component" value="Unassembled WGS sequence"/>
</dbReference>
<feature type="region of interest" description="Disordered" evidence="1">
    <location>
        <begin position="1"/>
        <end position="21"/>
    </location>
</feature>
<comment type="caution">
    <text evidence="2">The sequence shown here is derived from an EMBL/GenBank/DDBJ whole genome shotgun (WGS) entry which is preliminary data.</text>
</comment>